<evidence type="ECO:0000256" key="8">
    <source>
        <dbReference type="ARBA" id="ARBA00023136"/>
    </source>
</evidence>
<evidence type="ECO:0000256" key="6">
    <source>
        <dbReference type="ARBA" id="ARBA00023010"/>
    </source>
</evidence>
<dbReference type="PANTHER" id="PTHR12388">
    <property type="entry name" value="MITOCHONDRIA ASSOCIATED GRANULOCYTE MACROPHAGE CSF SIGNALING MOLECULE"/>
    <property type="match status" value="1"/>
</dbReference>
<dbReference type="PANTHER" id="PTHR12388:SF0">
    <property type="entry name" value="MITOCHONDRIAL IMPORT INNER MEMBRANE TRANSLOCASE SUBUNIT TIM16"/>
    <property type="match status" value="1"/>
</dbReference>
<evidence type="ECO:0000256" key="5">
    <source>
        <dbReference type="ARBA" id="ARBA00022927"/>
    </source>
</evidence>
<reference evidence="11" key="1">
    <citation type="submission" date="2021-01" db="EMBL/GenBank/DDBJ databases">
        <authorList>
            <person name="Corre E."/>
            <person name="Pelletier E."/>
            <person name="Niang G."/>
            <person name="Scheremetjew M."/>
            <person name="Finn R."/>
            <person name="Kale V."/>
            <person name="Holt S."/>
            <person name="Cochrane G."/>
            <person name="Meng A."/>
            <person name="Brown T."/>
            <person name="Cohen L."/>
        </authorList>
    </citation>
    <scope>NUCLEOTIDE SEQUENCE</scope>
    <source>
        <strain evidence="11">CCMP125</strain>
    </source>
</reference>
<dbReference type="EMBL" id="HBHT01032996">
    <property type="protein sequence ID" value="CAD9985458.1"/>
    <property type="molecule type" value="Transcribed_RNA"/>
</dbReference>
<evidence type="ECO:0000256" key="7">
    <source>
        <dbReference type="ARBA" id="ARBA00023128"/>
    </source>
</evidence>
<gene>
    <name evidence="11" type="ORF">APAL1065_LOCUS22192</name>
</gene>
<keyword evidence="4" id="KW-0999">Mitochondrion inner membrane</keyword>
<keyword evidence="7" id="KW-0496">Mitochondrion</keyword>
<keyword evidence="6" id="KW-0811">Translocation</keyword>
<accession>A0A7S3DV35</accession>
<keyword evidence="8" id="KW-0472">Membrane</keyword>
<feature type="region of interest" description="Disordered" evidence="9">
    <location>
        <begin position="117"/>
        <end position="138"/>
    </location>
</feature>
<dbReference type="FunFam" id="1.10.287.110:FF:000006">
    <property type="entry name" value="Import inner membrane translocase subunit TIM16"/>
    <property type="match status" value="1"/>
</dbReference>
<evidence type="ECO:0000256" key="4">
    <source>
        <dbReference type="ARBA" id="ARBA00022792"/>
    </source>
</evidence>
<dbReference type="AlphaFoldDB" id="A0A7S3DV35"/>
<comment type="subcellular location">
    <subcellularLocation>
        <location evidence="1">Mitochondrion inner membrane</location>
        <topology evidence="1">Peripheral membrane protein</topology>
    </subcellularLocation>
</comment>
<organism evidence="11">
    <name type="scientific">Entomoneis paludosa</name>
    <dbReference type="NCBI Taxonomy" id="265537"/>
    <lineage>
        <taxon>Eukaryota</taxon>
        <taxon>Sar</taxon>
        <taxon>Stramenopiles</taxon>
        <taxon>Ochrophyta</taxon>
        <taxon>Bacillariophyta</taxon>
        <taxon>Bacillariophyceae</taxon>
        <taxon>Bacillariophycidae</taxon>
        <taxon>Entomoneidaceae</taxon>
        <taxon>Entomoneis</taxon>
    </lineage>
</organism>
<comment type="similarity">
    <text evidence="2">Belongs to the TIM16/PAM16 family.</text>
</comment>
<evidence type="ECO:0000256" key="10">
    <source>
        <dbReference type="SAM" id="SignalP"/>
    </source>
</evidence>
<evidence type="ECO:0000313" key="11">
    <source>
        <dbReference type="EMBL" id="CAD9985458.1"/>
    </source>
</evidence>
<feature type="compositionally biased region" description="Basic and acidic residues" evidence="9">
    <location>
        <begin position="128"/>
        <end position="138"/>
    </location>
</feature>
<proteinExistence type="inferred from homology"/>
<evidence type="ECO:0000256" key="2">
    <source>
        <dbReference type="ARBA" id="ARBA00008817"/>
    </source>
</evidence>
<evidence type="ECO:0008006" key="12">
    <source>
        <dbReference type="Google" id="ProtNLM"/>
    </source>
</evidence>
<feature type="signal peptide" evidence="10">
    <location>
        <begin position="1"/>
        <end position="22"/>
    </location>
</feature>
<dbReference type="GO" id="GO:0030150">
    <property type="term" value="P:protein import into mitochondrial matrix"/>
    <property type="evidence" value="ECO:0007669"/>
    <property type="project" value="InterPro"/>
</dbReference>
<name>A0A7S3DV35_9STRA</name>
<dbReference type="InterPro" id="IPR036869">
    <property type="entry name" value="J_dom_sf"/>
</dbReference>
<keyword evidence="5" id="KW-0653">Protein transport</keyword>
<feature type="chain" id="PRO_5030588506" description="Mitochondrial import inner membrane translocase subunit TIM16" evidence="10">
    <location>
        <begin position="23"/>
        <end position="138"/>
    </location>
</feature>
<dbReference type="InterPro" id="IPR005341">
    <property type="entry name" value="Tim16"/>
</dbReference>
<keyword evidence="3" id="KW-0813">Transport</keyword>
<dbReference type="GO" id="GO:0005744">
    <property type="term" value="C:TIM23 mitochondrial import inner membrane translocase complex"/>
    <property type="evidence" value="ECO:0007669"/>
    <property type="project" value="InterPro"/>
</dbReference>
<evidence type="ECO:0000256" key="1">
    <source>
        <dbReference type="ARBA" id="ARBA00004637"/>
    </source>
</evidence>
<dbReference type="Gene3D" id="1.10.287.110">
    <property type="entry name" value="DnaJ domain"/>
    <property type="match status" value="1"/>
</dbReference>
<sequence length="138" mass="15166">MALGPFARVVAQVIVPLVAVMAKALPAAYQQALQNARKSGMNPNTVDAASSILRRTLDKQEAMQILNLSEAEATSEAIQRQYEKYMASNDVSKGGSFYLQSKVYRAKEMLDKYLEEERLKGSSGTAEKATEEKSTKSE</sequence>
<protein>
    <recommendedName>
        <fullName evidence="12">Mitochondrial import inner membrane translocase subunit TIM16</fullName>
    </recommendedName>
</protein>
<dbReference type="Pfam" id="PF03656">
    <property type="entry name" value="Pam16"/>
    <property type="match status" value="1"/>
</dbReference>
<evidence type="ECO:0000256" key="3">
    <source>
        <dbReference type="ARBA" id="ARBA00022448"/>
    </source>
</evidence>
<keyword evidence="10" id="KW-0732">Signal</keyword>
<evidence type="ECO:0000256" key="9">
    <source>
        <dbReference type="SAM" id="MobiDB-lite"/>
    </source>
</evidence>